<organism evidence="2 3">
    <name type="scientific">Dentiscutata erythropus</name>
    <dbReference type="NCBI Taxonomy" id="1348616"/>
    <lineage>
        <taxon>Eukaryota</taxon>
        <taxon>Fungi</taxon>
        <taxon>Fungi incertae sedis</taxon>
        <taxon>Mucoromycota</taxon>
        <taxon>Glomeromycotina</taxon>
        <taxon>Glomeromycetes</taxon>
        <taxon>Diversisporales</taxon>
        <taxon>Gigasporaceae</taxon>
        <taxon>Dentiscutata</taxon>
    </lineage>
</organism>
<sequence length="162" mass="18718">MGTYDLEKEIRHILQDSSKIRDYNAKLQNEYMKINDEARRLKVENSKLFSQYACTETSLAKYKAKYYAKSEEPDGPERTDSYAKSGGKKNNEPESSSASSKQIIPVTICKEKILLVVVKKLWNLESIMPKEKVGYPVYKKYINREEVPKHIFPPPLLLKPAQ</sequence>
<name>A0A9N9GX50_9GLOM</name>
<feature type="compositionally biased region" description="Basic and acidic residues" evidence="1">
    <location>
        <begin position="68"/>
        <end position="81"/>
    </location>
</feature>
<evidence type="ECO:0000313" key="2">
    <source>
        <dbReference type="EMBL" id="CAG8640989.1"/>
    </source>
</evidence>
<evidence type="ECO:0000256" key="1">
    <source>
        <dbReference type="SAM" id="MobiDB-lite"/>
    </source>
</evidence>
<protein>
    <submittedName>
        <fullName evidence="2">14313_t:CDS:1</fullName>
    </submittedName>
</protein>
<proteinExistence type="predicted"/>
<dbReference type="AlphaFoldDB" id="A0A9N9GX50"/>
<evidence type="ECO:0000313" key="3">
    <source>
        <dbReference type="Proteomes" id="UP000789405"/>
    </source>
</evidence>
<keyword evidence="3" id="KW-1185">Reference proteome</keyword>
<dbReference type="OrthoDB" id="2397365at2759"/>
<dbReference type="EMBL" id="CAJVPY010005341">
    <property type="protein sequence ID" value="CAG8640989.1"/>
    <property type="molecule type" value="Genomic_DNA"/>
</dbReference>
<reference evidence="2" key="1">
    <citation type="submission" date="2021-06" db="EMBL/GenBank/DDBJ databases">
        <authorList>
            <person name="Kallberg Y."/>
            <person name="Tangrot J."/>
            <person name="Rosling A."/>
        </authorList>
    </citation>
    <scope>NUCLEOTIDE SEQUENCE</scope>
    <source>
        <strain evidence="2">MA453B</strain>
    </source>
</reference>
<comment type="caution">
    <text evidence="2">The sequence shown here is derived from an EMBL/GenBank/DDBJ whole genome shotgun (WGS) entry which is preliminary data.</text>
</comment>
<dbReference type="Proteomes" id="UP000789405">
    <property type="component" value="Unassembled WGS sequence"/>
</dbReference>
<feature type="region of interest" description="Disordered" evidence="1">
    <location>
        <begin position="66"/>
        <end position="101"/>
    </location>
</feature>
<accession>A0A9N9GX50</accession>
<gene>
    <name evidence="2" type="ORF">DERYTH_LOCUS9656</name>
</gene>